<name>A0A1B2E4E8_9BACL</name>
<evidence type="ECO:0000256" key="1">
    <source>
        <dbReference type="ARBA" id="ARBA00023224"/>
    </source>
</evidence>
<dbReference type="PROSITE" id="PS50111">
    <property type="entry name" value="CHEMOTAXIS_TRANSDUC_2"/>
    <property type="match status" value="1"/>
</dbReference>
<dbReference type="Pfam" id="PF00015">
    <property type="entry name" value="MCPsignal"/>
    <property type="match status" value="1"/>
</dbReference>
<evidence type="ECO:0000313" key="6">
    <source>
        <dbReference type="EMBL" id="ANY74854.1"/>
    </source>
</evidence>
<dbReference type="RefSeq" id="WP_099478652.1">
    <property type="nucleotide sequence ID" value="NZ_CP016809.1"/>
</dbReference>
<reference evidence="6" key="1">
    <citation type="submission" date="2016-08" db="EMBL/GenBank/DDBJ databases">
        <title>Complete Genome Seqeunce of Paenibacillus sp. nov. IHBB 9852 from high altitute lake of Indian trans-Himalayas.</title>
        <authorList>
            <person name="Kiran S."/>
            <person name="Swarnkar M.K."/>
            <person name="Rana A."/>
            <person name="Tewari R."/>
            <person name="Gulati A."/>
        </authorList>
    </citation>
    <scope>NUCLEOTIDE SEQUENCE [LARGE SCALE GENOMIC DNA]</scope>
    <source>
        <strain evidence="6">IHBB 9852</strain>
    </source>
</reference>
<feature type="compositionally biased region" description="Polar residues" evidence="4">
    <location>
        <begin position="17"/>
        <end position="37"/>
    </location>
</feature>
<dbReference type="PRINTS" id="PR00260">
    <property type="entry name" value="CHEMTRNSDUCR"/>
</dbReference>
<dbReference type="KEGG" id="pib:BBD41_21070"/>
<dbReference type="GO" id="GO:0004888">
    <property type="term" value="F:transmembrane signaling receptor activity"/>
    <property type="evidence" value="ECO:0007669"/>
    <property type="project" value="InterPro"/>
</dbReference>
<sequence length="455" mass="50189">MTLLRKTPGRQVIQGDQAVQGNRVDQGNQAGQNQRTVQADRAQQAVYEKAEARKVLTDRKNQMNQTGRPEDRMRGPEAEDARASTGLKEPSMMEYTRTVPEIGETETCLDVLELLMGNPGIPCVIYCNPPGNPSGLIMRDAFFQRMMGRFAVDLYYPKPAFQFADLSPTMVEADEAVSEVLHRALHRPDEKFYDCIIVKQQEVLAGVLTVRDLMNLSGRLQLDAERKRELILTGSYRHTSNIEASLDDVKAAADKTRTECVRMREFSETGADKLARVSSSYAGLIGDMTRRGDQAEELVRHASRISSITGAITELANQSSLLAMNASIEAAHAGEHGRGFQVVAGEVQSLAKQTRKLAGDISELLEHIQQLAADTAAAAGSALKELQSCEGDVEEGTRLFYEMKEAVHEVELSGSQVYELAVHTVQRVHQIKEELAGMNAAFEPRAEQEEGNLQV</sequence>
<proteinExistence type="inferred from homology"/>
<comment type="similarity">
    <text evidence="2">Belongs to the methyl-accepting chemotaxis (MCP) protein family.</text>
</comment>
<accession>A0A1B2E4E8</accession>
<feature type="region of interest" description="Disordered" evidence="4">
    <location>
        <begin position="57"/>
        <end position="84"/>
    </location>
</feature>
<dbReference type="PANTHER" id="PTHR32089:SF112">
    <property type="entry name" value="LYSOZYME-LIKE PROTEIN-RELATED"/>
    <property type="match status" value="1"/>
</dbReference>
<evidence type="ECO:0000256" key="4">
    <source>
        <dbReference type="SAM" id="MobiDB-lite"/>
    </source>
</evidence>
<dbReference type="SUPFAM" id="SSF58104">
    <property type="entry name" value="Methyl-accepting chemotaxis protein (MCP) signaling domain"/>
    <property type="match status" value="1"/>
</dbReference>
<evidence type="ECO:0000256" key="3">
    <source>
        <dbReference type="PROSITE-ProRule" id="PRU00284"/>
    </source>
</evidence>
<protein>
    <submittedName>
        <fullName evidence="6">Chemotaxis protein</fullName>
    </submittedName>
</protein>
<dbReference type="EMBL" id="CP016809">
    <property type="protein sequence ID" value="ANY74854.1"/>
    <property type="molecule type" value="Genomic_DNA"/>
</dbReference>
<dbReference type="GO" id="GO:0007165">
    <property type="term" value="P:signal transduction"/>
    <property type="evidence" value="ECO:0007669"/>
    <property type="project" value="UniProtKB-KW"/>
</dbReference>
<feature type="compositionally biased region" description="Basic and acidic residues" evidence="4">
    <location>
        <begin position="68"/>
        <end position="82"/>
    </location>
</feature>
<feature type="region of interest" description="Disordered" evidence="4">
    <location>
        <begin position="1"/>
        <end position="42"/>
    </location>
</feature>
<dbReference type="GO" id="GO:0016020">
    <property type="term" value="C:membrane"/>
    <property type="evidence" value="ECO:0007669"/>
    <property type="project" value="InterPro"/>
</dbReference>
<feature type="domain" description="Methyl-accepting transducer" evidence="5">
    <location>
        <begin position="240"/>
        <end position="439"/>
    </location>
</feature>
<dbReference type="GO" id="GO:0006935">
    <property type="term" value="P:chemotaxis"/>
    <property type="evidence" value="ECO:0007669"/>
    <property type="project" value="InterPro"/>
</dbReference>
<gene>
    <name evidence="6" type="ORF">BBD41_21070</name>
</gene>
<dbReference type="PANTHER" id="PTHR32089">
    <property type="entry name" value="METHYL-ACCEPTING CHEMOTAXIS PROTEIN MCPB"/>
    <property type="match status" value="1"/>
</dbReference>
<evidence type="ECO:0000259" key="5">
    <source>
        <dbReference type="PROSITE" id="PS50111"/>
    </source>
</evidence>
<dbReference type="InterPro" id="IPR004089">
    <property type="entry name" value="MCPsignal_dom"/>
</dbReference>
<keyword evidence="1 3" id="KW-0807">Transducer</keyword>
<organism evidence="6">
    <name type="scientific">Paenibacillus ihbetae</name>
    <dbReference type="NCBI Taxonomy" id="1870820"/>
    <lineage>
        <taxon>Bacteria</taxon>
        <taxon>Bacillati</taxon>
        <taxon>Bacillota</taxon>
        <taxon>Bacilli</taxon>
        <taxon>Bacillales</taxon>
        <taxon>Paenibacillaceae</taxon>
        <taxon>Paenibacillus</taxon>
    </lineage>
</organism>
<dbReference type="AlphaFoldDB" id="A0A1B2E4E8"/>
<dbReference type="Gene3D" id="1.10.287.950">
    <property type="entry name" value="Methyl-accepting chemotaxis protein"/>
    <property type="match status" value="1"/>
</dbReference>
<dbReference type="InterPro" id="IPR004090">
    <property type="entry name" value="Chemotax_Me-accpt_rcpt"/>
</dbReference>
<evidence type="ECO:0000256" key="2">
    <source>
        <dbReference type="ARBA" id="ARBA00029447"/>
    </source>
</evidence>
<dbReference type="SMART" id="SM00283">
    <property type="entry name" value="MA"/>
    <property type="match status" value="1"/>
</dbReference>